<keyword evidence="1" id="KW-0472">Membrane</keyword>
<feature type="transmembrane region" description="Helical" evidence="1">
    <location>
        <begin position="47"/>
        <end position="63"/>
    </location>
</feature>
<dbReference type="EMBL" id="BAAAOS010000020">
    <property type="protein sequence ID" value="GAA1580253.1"/>
    <property type="molecule type" value="Genomic_DNA"/>
</dbReference>
<evidence type="ECO:0000313" key="2">
    <source>
        <dbReference type="EMBL" id="GAA1580253.1"/>
    </source>
</evidence>
<evidence type="ECO:0000313" key="3">
    <source>
        <dbReference type="Proteomes" id="UP001500393"/>
    </source>
</evidence>
<feature type="transmembrane region" description="Helical" evidence="1">
    <location>
        <begin position="25"/>
        <end position="42"/>
    </location>
</feature>
<gene>
    <name evidence="2" type="ORF">GCM10009789_37580</name>
</gene>
<name>A0ABN2DM62_9ACTN</name>
<evidence type="ECO:0000256" key="1">
    <source>
        <dbReference type="SAM" id="Phobius"/>
    </source>
</evidence>
<organism evidence="2 3">
    <name type="scientific">Kribbella sancticallisti</name>
    <dbReference type="NCBI Taxonomy" id="460087"/>
    <lineage>
        <taxon>Bacteria</taxon>
        <taxon>Bacillati</taxon>
        <taxon>Actinomycetota</taxon>
        <taxon>Actinomycetes</taxon>
        <taxon>Propionibacteriales</taxon>
        <taxon>Kribbellaceae</taxon>
        <taxon>Kribbella</taxon>
    </lineage>
</organism>
<accession>A0ABN2DM62</accession>
<comment type="caution">
    <text evidence="2">The sequence shown here is derived from an EMBL/GenBank/DDBJ whole genome shotgun (WGS) entry which is preliminary data.</text>
</comment>
<sequence>MLGLTAMVLVWTGHTLTWGWLAERLPAGVLLVGVVLPATRILPRVRGRLLAAGVLVALAAFALR</sequence>
<dbReference type="Proteomes" id="UP001500393">
    <property type="component" value="Unassembled WGS sequence"/>
</dbReference>
<dbReference type="RefSeq" id="WP_344215549.1">
    <property type="nucleotide sequence ID" value="NZ_BAAAOS010000020.1"/>
</dbReference>
<keyword evidence="1" id="KW-0812">Transmembrane</keyword>
<keyword evidence="3" id="KW-1185">Reference proteome</keyword>
<proteinExistence type="predicted"/>
<keyword evidence="1" id="KW-1133">Transmembrane helix</keyword>
<protein>
    <submittedName>
        <fullName evidence="2">Uncharacterized protein</fullName>
    </submittedName>
</protein>
<reference evidence="2 3" key="1">
    <citation type="journal article" date="2019" name="Int. J. Syst. Evol. Microbiol.">
        <title>The Global Catalogue of Microorganisms (GCM) 10K type strain sequencing project: providing services to taxonomists for standard genome sequencing and annotation.</title>
        <authorList>
            <consortium name="The Broad Institute Genomics Platform"/>
            <consortium name="The Broad Institute Genome Sequencing Center for Infectious Disease"/>
            <person name="Wu L."/>
            <person name="Ma J."/>
        </authorList>
    </citation>
    <scope>NUCLEOTIDE SEQUENCE [LARGE SCALE GENOMIC DNA]</scope>
    <source>
        <strain evidence="2 3">JCM 14969</strain>
    </source>
</reference>